<dbReference type="EMBL" id="JAABOE010000215">
    <property type="protein sequence ID" value="KAF3158375.1"/>
    <property type="molecule type" value="Genomic_DNA"/>
</dbReference>
<dbReference type="OrthoDB" id="2107880at2759"/>
<evidence type="ECO:0000313" key="8">
    <source>
        <dbReference type="Proteomes" id="UP000483672"/>
    </source>
</evidence>
<dbReference type="GO" id="GO:0043022">
    <property type="term" value="F:ribosome binding"/>
    <property type="evidence" value="ECO:0007669"/>
    <property type="project" value="InterPro"/>
</dbReference>
<dbReference type="EMBL" id="WIWS01000101">
    <property type="protein sequence ID" value="KAF3207296.1"/>
    <property type="molecule type" value="Genomic_DNA"/>
</dbReference>
<protein>
    <submittedName>
        <fullName evidence="5">Uncharacterized protein</fullName>
    </submittedName>
</protein>
<evidence type="ECO:0000313" key="2">
    <source>
        <dbReference type="EMBL" id="KAF3158375.1"/>
    </source>
</evidence>
<dbReference type="Pfam" id="PF20180">
    <property type="entry name" value="UQCC2_CBP6"/>
    <property type="match status" value="1"/>
</dbReference>
<feature type="region of interest" description="Disordered" evidence="1">
    <location>
        <begin position="37"/>
        <end position="57"/>
    </location>
</feature>
<dbReference type="InterPro" id="IPR037653">
    <property type="entry name" value="Cbp6"/>
</dbReference>
<reference evidence="6 7" key="1">
    <citation type="submission" date="2019-06" db="EMBL/GenBank/DDBJ databases">
        <authorList>
            <person name="Palmer J.M."/>
        </authorList>
    </citation>
    <scope>NUCLEOTIDE SEQUENCE [LARGE SCALE GENOMIC DNA]</scope>
    <source>
        <strain evidence="4 6">TWF106</strain>
        <strain evidence="5 8">TWF191</strain>
        <strain evidence="3">TWF679</strain>
        <strain evidence="2 7">TWF788</strain>
    </source>
</reference>
<dbReference type="PANTHER" id="PTHR28250">
    <property type="entry name" value="CYTOCHROME B PRE-MRNA-PROCESSING PROTEIN 6"/>
    <property type="match status" value="1"/>
</dbReference>
<dbReference type="EMBL" id="WIPF01000111">
    <property type="protein sequence ID" value="KAF3207908.1"/>
    <property type="molecule type" value="Genomic_DNA"/>
</dbReference>
<proteinExistence type="predicted"/>
<dbReference type="Proteomes" id="UP000614610">
    <property type="component" value="Unassembled WGS sequence"/>
</dbReference>
<dbReference type="Proteomes" id="UP000483672">
    <property type="component" value="Unassembled WGS sequence"/>
</dbReference>
<evidence type="ECO:0000313" key="3">
    <source>
        <dbReference type="EMBL" id="KAF3199697.1"/>
    </source>
</evidence>
<evidence type="ECO:0000256" key="1">
    <source>
        <dbReference type="SAM" id="MobiDB-lite"/>
    </source>
</evidence>
<dbReference type="EMBL" id="WIWT01000115">
    <property type="protein sequence ID" value="KAF3199697.1"/>
    <property type="molecule type" value="Genomic_DNA"/>
</dbReference>
<gene>
    <name evidence="4" type="ORF">TWF106_000440</name>
    <name evidence="5" type="ORF">TWF191_000913</name>
    <name evidence="3" type="ORF">TWF679_001214</name>
    <name evidence="2" type="ORF">TWF788_004760</name>
</gene>
<evidence type="ECO:0000313" key="4">
    <source>
        <dbReference type="EMBL" id="KAF3207296.1"/>
    </source>
</evidence>
<dbReference type="AlphaFoldDB" id="A0A6G1M629"/>
<dbReference type="Proteomes" id="UP000472727">
    <property type="component" value="Unassembled WGS sequence"/>
</dbReference>
<evidence type="ECO:0000313" key="7">
    <source>
        <dbReference type="Proteomes" id="UP000479691"/>
    </source>
</evidence>
<dbReference type="PANTHER" id="PTHR28250:SF1">
    <property type="entry name" value="CYTOCHROME B PRE-MRNA-PROCESSING PROTEIN 6"/>
    <property type="match status" value="1"/>
</dbReference>
<dbReference type="GO" id="GO:0034551">
    <property type="term" value="P:mitochondrial respiratory chain complex III assembly"/>
    <property type="evidence" value="ECO:0007669"/>
    <property type="project" value="TreeGrafter"/>
</dbReference>
<organism evidence="5 8">
    <name type="scientific">Orbilia oligospora</name>
    <name type="common">Nematode-trapping fungus</name>
    <name type="synonym">Arthrobotrys oligospora</name>
    <dbReference type="NCBI Taxonomy" id="2813651"/>
    <lineage>
        <taxon>Eukaryota</taxon>
        <taxon>Fungi</taxon>
        <taxon>Dikarya</taxon>
        <taxon>Ascomycota</taxon>
        <taxon>Pezizomycotina</taxon>
        <taxon>Orbiliomycetes</taxon>
        <taxon>Orbiliales</taxon>
        <taxon>Orbiliaceae</taxon>
        <taxon>Orbilia</taxon>
    </lineage>
</organism>
<dbReference type="GO" id="GO:0061671">
    <property type="term" value="C:Cbp3p-Cbp6 complex"/>
    <property type="evidence" value="ECO:0007669"/>
    <property type="project" value="InterPro"/>
</dbReference>
<evidence type="ECO:0000313" key="5">
    <source>
        <dbReference type="EMBL" id="KAF3207908.1"/>
    </source>
</evidence>
<comment type="caution">
    <text evidence="5">The sequence shown here is derived from an EMBL/GenBank/DDBJ whole genome shotgun (WGS) entry which is preliminary data.</text>
</comment>
<evidence type="ECO:0000313" key="6">
    <source>
        <dbReference type="Proteomes" id="UP000472727"/>
    </source>
</evidence>
<dbReference type="Proteomes" id="UP000479691">
    <property type="component" value="Unassembled WGS sequence"/>
</dbReference>
<sequence length="139" mass="16166">MSRRAAQKAFFTPLPSLWPKDILRPDVNFPSFLSSRLESDFSSSSTGPEPFRPKIEDGLPPAIMVYKDHPPSDPEKQWGVLRGLVNNRYQKKYPVKSLAEPGFDPEYYNRLIAELDQAPKRNWLTAYLNSWKGFIRWEH</sequence>
<accession>A0A6G1M629</accession>
<name>A0A6G1M629_ORBOL</name>